<keyword evidence="2" id="KW-1185">Reference proteome</keyword>
<accession>A0A8H4VQK7</accession>
<dbReference type="Proteomes" id="UP000521872">
    <property type="component" value="Unassembled WGS sequence"/>
</dbReference>
<dbReference type="Gene3D" id="3.90.1590.10">
    <property type="entry name" value="glutathione-dependent formaldehyde- activating enzyme (gfa)"/>
    <property type="match status" value="1"/>
</dbReference>
<evidence type="ECO:0000313" key="2">
    <source>
        <dbReference type="Proteomes" id="UP000521872"/>
    </source>
</evidence>
<sequence length="305" mass="34214">MLQCEDGTYWSVAAGSLNTTQGIAKLSCHVNVADTMDGGIADQMAIFDNHVLPRYTRGVGSELLPPRWRSNRLKTVEACEGDEQLYGYCHCRSLEFTITRPTSLSAAPHAPYPDLIYPMDTTRLSTIRNVKDEKWWLYPPIFPGPVEEGSPPPVTHDTKYLAGHCVCPSCRLGSGFEIQSWAWVSRANVYEKGALEPIELLHEVDRPKCLKQYVASPGKYREFCGTCGATAFWWHAGRPDVIDISVGLLDQDVDGVRAEEWLKWHTDRLSFIETSGMSREAVQSLKEGMKVYRDMEDVTPAPVKN</sequence>
<gene>
    <name evidence="1" type="ORF">D9613_009984</name>
</gene>
<proteinExistence type="predicted"/>
<reference evidence="1 2" key="1">
    <citation type="submission" date="2019-12" db="EMBL/GenBank/DDBJ databases">
        <authorList>
            <person name="Floudas D."/>
            <person name="Bentzer J."/>
            <person name="Ahren D."/>
            <person name="Johansson T."/>
            <person name="Persson P."/>
            <person name="Tunlid A."/>
        </authorList>
    </citation>
    <scope>NUCLEOTIDE SEQUENCE [LARGE SCALE GENOMIC DNA]</scope>
    <source>
        <strain evidence="1 2">CBS 102.39</strain>
    </source>
</reference>
<dbReference type="EMBL" id="JAACJL010000017">
    <property type="protein sequence ID" value="KAF4618447.1"/>
    <property type="molecule type" value="Genomic_DNA"/>
</dbReference>
<dbReference type="InterPro" id="IPR011057">
    <property type="entry name" value="Mss4-like_sf"/>
</dbReference>
<organism evidence="1 2">
    <name type="scientific">Agrocybe pediades</name>
    <dbReference type="NCBI Taxonomy" id="84607"/>
    <lineage>
        <taxon>Eukaryota</taxon>
        <taxon>Fungi</taxon>
        <taxon>Dikarya</taxon>
        <taxon>Basidiomycota</taxon>
        <taxon>Agaricomycotina</taxon>
        <taxon>Agaricomycetes</taxon>
        <taxon>Agaricomycetidae</taxon>
        <taxon>Agaricales</taxon>
        <taxon>Agaricineae</taxon>
        <taxon>Strophariaceae</taxon>
        <taxon>Agrocybe</taxon>
    </lineage>
</organism>
<dbReference type="SUPFAM" id="SSF51316">
    <property type="entry name" value="Mss4-like"/>
    <property type="match status" value="1"/>
</dbReference>
<comment type="caution">
    <text evidence="1">The sequence shown here is derived from an EMBL/GenBank/DDBJ whole genome shotgun (WGS) entry which is preliminary data.</text>
</comment>
<evidence type="ECO:0008006" key="3">
    <source>
        <dbReference type="Google" id="ProtNLM"/>
    </source>
</evidence>
<dbReference type="AlphaFoldDB" id="A0A8H4VQK7"/>
<evidence type="ECO:0000313" key="1">
    <source>
        <dbReference type="EMBL" id="KAF4618447.1"/>
    </source>
</evidence>
<protein>
    <recommendedName>
        <fullName evidence="3">CENP-V/GFA domain-containing protein</fullName>
    </recommendedName>
</protein>
<name>A0A8H4VQK7_9AGAR</name>